<dbReference type="EMBL" id="WNJL01000003">
    <property type="protein sequence ID" value="NDU41307.1"/>
    <property type="molecule type" value="Genomic_DNA"/>
</dbReference>
<dbReference type="InterPro" id="IPR036318">
    <property type="entry name" value="FAD-bd_PCMH-like_sf"/>
</dbReference>
<evidence type="ECO:0000256" key="2">
    <source>
        <dbReference type="ARBA" id="ARBA00022827"/>
    </source>
</evidence>
<dbReference type="Gene3D" id="3.30.43.10">
    <property type="entry name" value="Uridine Diphospho-n-acetylenolpyruvylglucosamine Reductase, domain 2"/>
    <property type="match status" value="1"/>
</dbReference>
<dbReference type="InterPro" id="IPR005107">
    <property type="entry name" value="CO_DH_flav_C"/>
</dbReference>
<dbReference type="PANTHER" id="PTHR42659">
    <property type="entry name" value="XANTHINE DEHYDROGENASE SUBUNIT C-RELATED"/>
    <property type="match status" value="1"/>
</dbReference>
<dbReference type="Gene3D" id="3.30.390.50">
    <property type="entry name" value="CO dehydrogenase flavoprotein, C-terminal domain"/>
    <property type="match status" value="1"/>
</dbReference>
<evidence type="ECO:0000256" key="3">
    <source>
        <dbReference type="ARBA" id="ARBA00023002"/>
    </source>
</evidence>
<keyword evidence="1" id="KW-0285">Flavoprotein</keyword>
<dbReference type="RefSeq" id="WP_163095736.1">
    <property type="nucleotide sequence ID" value="NZ_CP127523.1"/>
</dbReference>
<keyword evidence="3" id="KW-0560">Oxidoreductase</keyword>
<keyword evidence="2" id="KW-0274">FAD</keyword>
<dbReference type="InterPro" id="IPR016166">
    <property type="entry name" value="FAD-bd_PCMH"/>
</dbReference>
<dbReference type="AlphaFoldDB" id="A0A845U6B8"/>
<dbReference type="InterPro" id="IPR051312">
    <property type="entry name" value="Diverse_Substr_Oxidored"/>
</dbReference>
<dbReference type="PROSITE" id="PS51387">
    <property type="entry name" value="FAD_PCMH"/>
    <property type="match status" value="1"/>
</dbReference>
<proteinExistence type="predicted"/>
<sequence length="290" mass="31455">MSEWTRPRHLPEALEILAAAPGRYRVISGGTDLMVERHLAPERRPDAWLDISGLWELQGLQITEEGLRIGAATSLEAIRRHAEVAAHWPMLAASAAVTGAPPIQNRATLGGNLCNASPAADNAPVLLAYGARLEIVHHHGTRWLPYADFHQGYRKTALQAGELLGAVWIPYPPPRSRGYFRKVGTRAAQAIAKVSIAALIEAEREGMIQCARFGMASVAAVPCALPSVSQYLAGRAVRDIAEAPVRRGVRQDIAPVKDIRSTAAYRLEIASRLVLEAIDPRAARKKEDGV</sequence>
<evidence type="ECO:0000259" key="4">
    <source>
        <dbReference type="PROSITE" id="PS51387"/>
    </source>
</evidence>
<dbReference type="Pfam" id="PF00941">
    <property type="entry name" value="FAD_binding_5"/>
    <property type="match status" value="1"/>
</dbReference>
<comment type="caution">
    <text evidence="5">The sequence shown here is derived from an EMBL/GenBank/DDBJ whole genome shotgun (WGS) entry which is preliminary data.</text>
</comment>
<gene>
    <name evidence="5" type="ORF">GL267_01240</name>
</gene>
<dbReference type="InterPro" id="IPR002346">
    <property type="entry name" value="Mopterin_DH_FAD-bd"/>
</dbReference>
<dbReference type="InterPro" id="IPR016167">
    <property type="entry name" value="FAD-bd_PCMH_sub1"/>
</dbReference>
<dbReference type="InterPro" id="IPR016169">
    <property type="entry name" value="FAD-bd_PCMH_sub2"/>
</dbReference>
<evidence type="ECO:0000256" key="1">
    <source>
        <dbReference type="ARBA" id="ARBA00022630"/>
    </source>
</evidence>
<protein>
    <submittedName>
        <fullName evidence="5">Xanthine dehydrogenase family protein subunit M</fullName>
    </submittedName>
</protein>
<dbReference type="SMART" id="SM01092">
    <property type="entry name" value="CO_deh_flav_C"/>
    <property type="match status" value="1"/>
</dbReference>
<dbReference type="GO" id="GO:0071949">
    <property type="term" value="F:FAD binding"/>
    <property type="evidence" value="ECO:0007669"/>
    <property type="project" value="InterPro"/>
</dbReference>
<reference evidence="5" key="1">
    <citation type="submission" date="2019-11" db="EMBL/GenBank/DDBJ databases">
        <title>Acidithiobacillus ferrianus sp. nov.: a facultatively anaerobic and extremely acidophilic chemolithoautotroph.</title>
        <authorList>
            <person name="Norris P.R."/>
            <person name="Falagan C."/>
            <person name="Moya-Beltran A."/>
            <person name="Castro M."/>
            <person name="Quatrini R."/>
            <person name="Johnson D.B."/>
        </authorList>
    </citation>
    <scope>NUCLEOTIDE SEQUENCE [LARGE SCALE GENOMIC DNA]</scope>
    <source>
        <strain evidence="5">MG</strain>
    </source>
</reference>
<dbReference type="InterPro" id="IPR036683">
    <property type="entry name" value="CO_DH_flav_C_dom_sf"/>
</dbReference>
<dbReference type="Pfam" id="PF03450">
    <property type="entry name" value="CO_deh_flav_C"/>
    <property type="match status" value="1"/>
</dbReference>
<dbReference type="SUPFAM" id="SSF56176">
    <property type="entry name" value="FAD-binding/transporter-associated domain-like"/>
    <property type="match status" value="1"/>
</dbReference>
<dbReference type="Gene3D" id="3.30.465.10">
    <property type="match status" value="1"/>
</dbReference>
<dbReference type="PANTHER" id="PTHR42659:SF2">
    <property type="entry name" value="XANTHINE DEHYDROGENASE SUBUNIT C-RELATED"/>
    <property type="match status" value="1"/>
</dbReference>
<name>A0A845U6B8_9PROT</name>
<evidence type="ECO:0000313" key="5">
    <source>
        <dbReference type="EMBL" id="NDU41307.1"/>
    </source>
</evidence>
<accession>A0A845U6B8</accession>
<feature type="domain" description="FAD-binding PCMH-type" evidence="4">
    <location>
        <begin position="1"/>
        <end position="174"/>
    </location>
</feature>
<organism evidence="5">
    <name type="scientific">Acidithiobacillus ferrianus</name>
    <dbReference type="NCBI Taxonomy" id="2678518"/>
    <lineage>
        <taxon>Bacteria</taxon>
        <taxon>Pseudomonadati</taxon>
        <taxon>Pseudomonadota</taxon>
        <taxon>Acidithiobacillia</taxon>
        <taxon>Acidithiobacillales</taxon>
        <taxon>Acidithiobacillaceae</taxon>
        <taxon>Acidithiobacillus</taxon>
    </lineage>
</organism>
<dbReference type="GO" id="GO:0016491">
    <property type="term" value="F:oxidoreductase activity"/>
    <property type="evidence" value="ECO:0007669"/>
    <property type="project" value="UniProtKB-KW"/>
</dbReference>
<dbReference type="SUPFAM" id="SSF55447">
    <property type="entry name" value="CO dehydrogenase flavoprotein C-terminal domain-like"/>
    <property type="match status" value="1"/>
</dbReference>